<name>A0ABN9RAS0_9DINO</name>
<protein>
    <recommendedName>
        <fullName evidence="2">ABC1 atypical kinase-like domain-containing protein</fullName>
    </recommendedName>
</protein>
<dbReference type="CDD" id="cd05121">
    <property type="entry name" value="ABC1_ADCK3-like"/>
    <property type="match status" value="1"/>
</dbReference>
<dbReference type="PANTHER" id="PTHR43173">
    <property type="entry name" value="ABC1 FAMILY PROTEIN"/>
    <property type="match status" value="1"/>
</dbReference>
<dbReference type="InterPro" id="IPR011009">
    <property type="entry name" value="Kinase-like_dom_sf"/>
</dbReference>
<organism evidence="3 4">
    <name type="scientific">Prorocentrum cordatum</name>
    <dbReference type="NCBI Taxonomy" id="2364126"/>
    <lineage>
        <taxon>Eukaryota</taxon>
        <taxon>Sar</taxon>
        <taxon>Alveolata</taxon>
        <taxon>Dinophyceae</taxon>
        <taxon>Prorocentrales</taxon>
        <taxon>Prorocentraceae</taxon>
        <taxon>Prorocentrum</taxon>
    </lineage>
</organism>
<evidence type="ECO:0000259" key="2">
    <source>
        <dbReference type="Pfam" id="PF03109"/>
    </source>
</evidence>
<dbReference type="Proteomes" id="UP001189429">
    <property type="component" value="Unassembled WGS sequence"/>
</dbReference>
<proteinExistence type="predicted"/>
<dbReference type="PANTHER" id="PTHR43173:SF34">
    <property type="entry name" value="ABC1 ATYPICAL KINASE-LIKE DOMAIN-CONTAINING PROTEIN"/>
    <property type="match status" value="1"/>
</dbReference>
<evidence type="ECO:0000256" key="1">
    <source>
        <dbReference type="SAM" id="MobiDB-lite"/>
    </source>
</evidence>
<reference evidence="3" key="1">
    <citation type="submission" date="2023-10" db="EMBL/GenBank/DDBJ databases">
        <authorList>
            <person name="Chen Y."/>
            <person name="Shah S."/>
            <person name="Dougan E. K."/>
            <person name="Thang M."/>
            <person name="Chan C."/>
        </authorList>
    </citation>
    <scope>NUCLEOTIDE SEQUENCE [LARGE SCALE GENOMIC DNA]</scope>
</reference>
<evidence type="ECO:0000313" key="4">
    <source>
        <dbReference type="Proteomes" id="UP001189429"/>
    </source>
</evidence>
<evidence type="ECO:0000313" key="3">
    <source>
        <dbReference type="EMBL" id="CAK0814909.1"/>
    </source>
</evidence>
<gene>
    <name evidence="3" type="ORF">PCOR1329_LOCUS18391</name>
</gene>
<dbReference type="SUPFAM" id="SSF56112">
    <property type="entry name" value="Protein kinase-like (PK-like)"/>
    <property type="match status" value="1"/>
</dbReference>
<dbReference type="EMBL" id="CAUYUJ010005780">
    <property type="protein sequence ID" value="CAK0814909.1"/>
    <property type="molecule type" value="Genomic_DNA"/>
</dbReference>
<sequence>MSLASRALRLTGRSLVVATPATYAWYTYSSGDYLLEGAWRGIYFWSRVGPIVLRYKWVDMTTRDQGEERTAAFEQLHNVYAPVALSVILALRGFYIKFGQFASSRADIVPSQYLEQFRTLQDCVPPKDLQHVNGTIERCLQCSIASVFEQFEEEPLGAASIGQAHFAKLHDGTEVVVKVQYPEVRRTFHLDMSCIRAVVGMVEPSLAPVLDELKKQFLTEFDFRREAQNLVDVSRAVLPRWGGSVAMPTPLPELCGEHVLTMTYLPGDKLETALKREWSQLGLEPEALQLRLGGRAPPGPRSMALALRVLRWCSWLLRLLDGLRSLLRPSAVRAGARAWVPDRRQTVRTLLGVHADQVLVHGAFNAVKRIDVATRRKLARLLVALGDQDRARIVGAFVDLGVRSERMDPRFLEANARLLFGRVDGEFTGGRPLLDFLQDLRTWDKLTEIPGEIYLPARAATMLRGLSLLLHCNVSIAEEWRSAAQQVRVVSLSSRQTGDAAKAWQETLHRRVGVPGDPPGRDTLPSLYDKQRRTIAASGVSRSAPPSTVGPSASVVAWFAQFQCQSCERIPTSLEDRFCSSCGQPLPLPQLPPGTGGGRSGCTAANLGEVAAAAAAAAERAARRPAAMSAGGPRAEAIPDASAAPVRGSIAMAFVPPPVDTALAQEGECGLCDEHIIQLRGPTTKNTSDAVKVSKLRYTNSLDSATQWRGELKKRRVCRHAKSAMCMVSMSMAFLVLGSIVGIRILSWEIISSDLTATSEEGQKTQVEQVSKEVLSFFQVGSRMAQATSLMYNISFKRDNESAPQQFLKKFGVTQWSALVQSETGQDVLVTQARNPALLSSQSDLDCNVDAVLLGSFYMLDSGPETSGLPQEANESTNPWASSGVILGIIAGEDATLAAASGGPLGLVRVFQEAPCGEAGSGSGGPMWESNSLPGTWVPGNTMDSSSGLLQPQWQRNTLVDTQNALVRKAVLFPLLGPSWAPNSAWGRVTIRVADYENTFGEKNLQSMLGEVAATSRDSTVIFVLTRQGELLASSLEGQSIEDLEKNPVGLVQGDKEGAVMQPIQPVAKVLMERHCSASDDGELDCDWGQVEVLQYIGKYAVVAKPIADPLAEGLGLLLVDLVDAEAITGRIEEINIQLIYLGLPIMVGAIMLFIILSRQVTVPLRKARDNMFLLSDMKIDDAVAAYAEGSCCSRPLFTEAGDLRLSFLHAASALKNWRVKEIERRTLLEEERAQRIQQTVEKAVQGAGKLMHPMVLVSAEEFLQMQELTSYEKLRSQGKLEFLDTEDDLARFKTNRSVIFLSHQWLGWGFPDDEQQTQLKAMKSAVRTAAHQMRAAGARGAWKNVYVWVDYCSIAQEHRGMQTLAVSSLPVYASSADVFIIVAPPAKHVESNNHADLHSYNSRGWCRAEMLSKICSSGLENFFVLSTEGGELQRVTEDWLPSLSMYVFEGEFSCCQQGHAHGACDKEALVEPVLGLYSLVLRQVGGTGRSSSGRHMEQVLRHIRQSKERFFPQKYTHKVAKQEGAAVEERELFGPLVEALEQHMNAEKGVRRSDSMGSKDLTQELEELESGDSRQIVYAAVEHAAAGGPDRGKKLWPSSESPGRRPRRGDEPKAGWLPEKSMKTREGQVAVWLGNIKPRR</sequence>
<keyword evidence="4" id="KW-1185">Reference proteome</keyword>
<feature type="region of interest" description="Disordered" evidence="1">
    <location>
        <begin position="1588"/>
        <end position="1641"/>
    </location>
</feature>
<dbReference type="Pfam" id="PF03109">
    <property type="entry name" value="ABC1"/>
    <property type="match status" value="1"/>
</dbReference>
<dbReference type="InterPro" id="IPR004147">
    <property type="entry name" value="ABC1_dom"/>
</dbReference>
<accession>A0ABN9RAS0</accession>
<comment type="caution">
    <text evidence="3">The sequence shown here is derived from an EMBL/GenBank/DDBJ whole genome shotgun (WGS) entry which is preliminary data.</text>
</comment>
<dbReference type="InterPro" id="IPR051130">
    <property type="entry name" value="Mito_struct-func_regulator"/>
</dbReference>
<feature type="domain" description="ABC1 atypical kinase-like" evidence="2">
    <location>
        <begin position="120"/>
        <end position="275"/>
    </location>
</feature>